<feature type="region of interest" description="Disordered" evidence="1">
    <location>
        <begin position="1"/>
        <end position="41"/>
    </location>
</feature>
<dbReference type="EMBL" id="CP014859">
    <property type="protein sequence ID" value="AOS63884.1"/>
    <property type="molecule type" value="Genomic_DNA"/>
</dbReference>
<proteinExistence type="predicted"/>
<keyword evidence="3" id="KW-1185">Reference proteome</keyword>
<dbReference type="Proteomes" id="UP000095210">
    <property type="component" value="Chromosome"/>
</dbReference>
<name>A0AAC9MYX2_9PSEU</name>
<evidence type="ECO:0000313" key="2">
    <source>
        <dbReference type="EMBL" id="AOS63884.1"/>
    </source>
</evidence>
<feature type="compositionally biased region" description="Basic and acidic residues" evidence="1">
    <location>
        <begin position="10"/>
        <end position="20"/>
    </location>
</feature>
<feature type="region of interest" description="Disordered" evidence="1">
    <location>
        <begin position="65"/>
        <end position="86"/>
    </location>
</feature>
<dbReference type="AlphaFoldDB" id="A0AAC9MYX2"/>
<organism evidence="2 3">
    <name type="scientific">Actinoalloteichus hymeniacidonis</name>
    <dbReference type="NCBI Taxonomy" id="340345"/>
    <lineage>
        <taxon>Bacteria</taxon>
        <taxon>Bacillati</taxon>
        <taxon>Actinomycetota</taxon>
        <taxon>Actinomycetes</taxon>
        <taxon>Pseudonocardiales</taxon>
        <taxon>Pseudonocardiaceae</taxon>
        <taxon>Actinoalloteichus</taxon>
    </lineage>
</organism>
<evidence type="ECO:0000256" key="1">
    <source>
        <dbReference type="SAM" id="MobiDB-lite"/>
    </source>
</evidence>
<reference evidence="3" key="1">
    <citation type="submission" date="2016-03" db="EMBL/GenBank/DDBJ databases">
        <title>Complete genome sequence of the type strain Actinoalloteichus hymeniacidonis DSM 45092.</title>
        <authorList>
            <person name="Schaffert L."/>
            <person name="Albersmeier A."/>
            <person name="Winkler A."/>
            <person name="Kalinowski J."/>
            <person name="Zotchev S."/>
            <person name="Ruckert C."/>
        </authorList>
    </citation>
    <scope>NUCLEOTIDE SEQUENCE [LARGE SCALE GENOMIC DNA]</scope>
    <source>
        <strain evidence="3">HPA177(T) (DSM 45092(T))</strain>
    </source>
</reference>
<accession>A0AAC9MYX2</accession>
<sequence length="86" mass="9001">MVDLPPISRQTDHSQHDAAGHRSIIAARTEESTDPGSITAGITTGARIAEDSGYRACTGACTSASCGRETQRKSLHDTANDPAQGY</sequence>
<feature type="compositionally biased region" description="Basic and acidic residues" evidence="1">
    <location>
        <begin position="69"/>
        <end position="79"/>
    </location>
</feature>
<protein>
    <submittedName>
        <fullName evidence="2">Uncharacterized protein</fullName>
    </submittedName>
</protein>
<dbReference type="KEGG" id="ahm:TL08_15375"/>
<gene>
    <name evidence="2" type="ORF">TL08_15375</name>
</gene>
<evidence type="ECO:0000313" key="3">
    <source>
        <dbReference type="Proteomes" id="UP000095210"/>
    </source>
</evidence>